<dbReference type="EMBL" id="CP010519">
    <property type="protein sequence ID" value="AJE85146.1"/>
    <property type="molecule type" value="Genomic_DNA"/>
</dbReference>
<dbReference type="InterPro" id="IPR032710">
    <property type="entry name" value="NTF2-like_dom_sf"/>
</dbReference>
<keyword evidence="3" id="KW-1185">Reference proteome</keyword>
<dbReference type="Gene3D" id="3.10.450.50">
    <property type="match status" value="1"/>
</dbReference>
<dbReference type="KEGG" id="sals:SLNWT_4770"/>
<evidence type="ECO:0000313" key="3">
    <source>
        <dbReference type="Proteomes" id="UP000031523"/>
    </source>
</evidence>
<name>A0A0B5F2M4_STRA4</name>
<dbReference type="Pfam" id="PF14534">
    <property type="entry name" value="DUF4440"/>
    <property type="match status" value="1"/>
</dbReference>
<sequence length="111" mass="12850">MSHTEVVRAVLESYLAQDRARAEQLIAPDYVFTSPQDDHIDRAAFFDRCFPTADRFRSQHILRLVPASEDEVFLLYEYELTTGARHRNVELSRVRDGMLTRTEVFFGGRVG</sequence>
<dbReference type="Proteomes" id="UP000031523">
    <property type="component" value="Chromosome"/>
</dbReference>
<dbReference type="InterPro" id="IPR027843">
    <property type="entry name" value="DUF4440"/>
</dbReference>
<accession>A0A0B5F2M4</accession>
<gene>
    <name evidence="2" type="ORF">SLNWT_4770</name>
</gene>
<dbReference type="AlphaFoldDB" id="A0A0B5F2M4"/>
<evidence type="ECO:0000259" key="1">
    <source>
        <dbReference type="Pfam" id="PF14534"/>
    </source>
</evidence>
<dbReference type="SUPFAM" id="SSF54427">
    <property type="entry name" value="NTF2-like"/>
    <property type="match status" value="1"/>
</dbReference>
<feature type="domain" description="DUF4440" evidence="1">
    <location>
        <begin position="5"/>
        <end position="82"/>
    </location>
</feature>
<reference evidence="2 3" key="1">
    <citation type="submission" date="2015-01" db="EMBL/GenBank/DDBJ databases">
        <title>Enhanced salinomycin production by adjusting the supply of polyketide extender units in Streptomyce albus DSM 41398.</title>
        <authorList>
            <person name="Lu C."/>
        </authorList>
    </citation>
    <scope>NUCLEOTIDE SEQUENCE [LARGE SCALE GENOMIC DNA]</scope>
    <source>
        <strain evidence="3">ATCC 21838 / DSM 41398 / FERM P-419 / JCM 4703 / NBRC 107858</strain>
    </source>
</reference>
<evidence type="ECO:0000313" key="2">
    <source>
        <dbReference type="EMBL" id="AJE85146.1"/>
    </source>
</evidence>
<protein>
    <recommendedName>
        <fullName evidence="1">DUF4440 domain-containing protein</fullName>
    </recommendedName>
</protein>
<organism evidence="2 3">
    <name type="scientific">Streptomyces albus (strain ATCC 21838 / DSM 41398 / FERM P-419 / JCM 4703 / NBRC 107858)</name>
    <dbReference type="NCBI Taxonomy" id="1081613"/>
    <lineage>
        <taxon>Bacteria</taxon>
        <taxon>Bacillati</taxon>
        <taxon>Actinomycetota</taxon>
        <taxon>Actinomycetes</taxon>
        <taxon>Kitasatosporales</taxon>
        <taxon>Streptomycetaceae</taxon>
        <taxon>Streptomyces</taxon>
    </lineage>
</organism>
<proteinExistence type="predicted"/>